<accession>A0A543KQ66</accession>
<dbReference type="RefSeq" id="WP_141818719.1">
    <property type="nucleotide sequence ID" value="NZ_BAAAIL010000002.1"/>
</dbReference>
<feature type="compositionally biased region" description="Basic and acidic residues" evidence="1">
    <location>
        <begin position="201"/>
        <end position="214"/>
    </location>
</feature>
<protein>
    <recommendedName>
        <fullName evidence="4">ESAT-6 protein secretion system EspG family protein</fullName>
    </recommendedName>
</protein>
<proteinExistence type="predicted"/>
<name>A0A543KQ66_9MICO</name>
<dbReference type="AlphaFoldDB" id="A0A543KQ66"/>
<gene>
    <name evidence="2" type="ORF">FB476_2125</name>
</gene>
<evidence type="ECO:0008006" key="4">
    <source>
        <dbReference type="Google" id="ProtNLM"/>
    </source>
</evidence>
<feature type="compositionally biased region" description="Gly residues" evidence="1">
    <location>
        <begin position="283"/>
        <end position="293"/>
    </location>
</feature>
<sequence>MSAALGDASDPGSIPGTEQESVSLGPVVVTDLELAVLEEEHLRSLGERPEGPGSDDPAEQAARDQARRSLVARGLLGADGRLGEDDDVGVLMTTVLDVRLGADVVLVVECTTVAPPARRSTRLVHVLGDAACVEDLGDGGAHHLALVLDSAEVDAWVAAGVVPDDAAPVTGPDRVVRATGEDLPTALGHPTVLAELAELRHGPEDDHDGDHDGDHDDEGEDAGAPHHLVALGPRGCWVALVHPGRPLPRQMIFDAVDPGWVRRWARSAIAGSVRGSETTEGTEGAGGQGTMTG</sequence>
<feature type="region of interest" description="Disordered" evidence="1">
    <location>
        <begin position="272"/>
        <end position="293"/>
    </location>
</feature>
<feature type="region of interest" description="Disordered" evidence="1">
    <location>
        <begin position="1"/>
        <end position="26"/>
    </location>
</feature>
<dbReference type="OrthoDB" id="4866316at2"/>
<feature type="region of interest" description="Disordered" evidence="1">
    <location>
        <begin position="43"/>
        <end position="65"/>
    </location>
</feature>
<evidence type="ECO:0000256" key="1">
    <source>
        <dbReference type="SAM" id="MobiDB-lite"/>
    </source>
</evidence>
<comment type="caution">
    <text evidence="2">The sequence shown here is derived from an EMBL/GenBank/DDBJ whole genome shotgun (WGS) entry which is preliminary data.</text>
</comment>
<organism evidence="2 3">
    <name type="scientific">Ornithinimicrobium humiphilum</name>
    <dbReference type="NCBI Taxonomy" id="125288"/>
    <lineage>
        <taxon>Bacteria</taxon>
        <taxon>Bacillati</taxon>
        <taxon>Actinomycetota</taxon>
        <taxon>Actinomycetes</taxon>
        <taxon>Micrococcales</taxon>
        <taxon>Ornithinimicrobiaceae</taxon>
        <taxon>Ornithinimicrobium</taxon>
    </lineage>
</organism>
<dbReference type="EMBL" id="VFPU01000001">
    <property type="protein sequence ID" value="TQM97221.1"/>
    <property type="molecule type" value="Genomic_DNA"/>
</dbReference>
<evidence type="ECO:0000313" key="3">
    <source>
        <dbReference type="Proteomes" id="UP000315133"/>
    </source>
</evidence>
<keyword evidence="3" id="KW-1185">Reference proteome</keyword>
<evidence type="ECO:0000313" key="2">
    <source>
        <dbReference type="EMBL" id="TQM97221.1"/>
    </source>
</evidence>
<reference evidence="2 3" key="1">
    <citation type="submission" date="2019-06" db="EMBL/GenBank/DDBJ databases">
        <title>Sequencing the genomes of 1000 actinobacteria strains.</title>
        <authorList>
            <person name="Klenk H.-P."/>
        </authorList>
    </citation>
    <scope>NUCLEOTIDE SEQUENCE [LARGE SCALE GENOMIC DNA]</scope>
    <source>
        <strain evidence="2 3">DSM 12362</strain>
    </source>
</reference>
<dbReference type="Proteomes" id="UP000315133">
    <property type="component" value="Unassembled WGS sequence"/>
</dbReference>
<feature type="region of interest" description="Disordered" evidence="1">
    <location>
        <begin position="201"/>
        <end position="227"/>
    </location>
</feature>